<dbReference type="InterPro" id="IPR015884">
    <property type="entry name" value="Malic_enzyme_CS"/>
</dbReference>
<evidence type="ECO:0000259" key="9">
    <source>
        <dbReference type="SMART" id="SM01274"/>
    </source>
</evidence>
<dbReference type="InterPro" id="IPR037062">
    <property type="entry name" value="Malic_N_dom_sf"/>
</dbReference>
<feature type="binding site" evidence="5">
    <location>
        <position position="102"/>
    </location>
    <ligand>
        <name>(S)-malate</name>
        <dbReference type="ChEBI" id="CHEBI:15589"/>
    </ligand>
</feature>
<comment type="cofactor">
    <cofactor evidence="6">
        <name>Mg(2+)</name>
        <dbReference type="ChEBI" id="CHEBI:18420"/>
    </cofactor>
    <cofactor evidence="6">
        <name>Mn(2+)</name>
        <dbReference type="ChEBI" id="CHEBI:29035"/>
    </cofactor>
    <text evidence="6">Divalent metal cations. Prefers magnesium or manganese.</text>
</comment>
<comment type="caution">
    <text evidence="10">The sequence shown here is derived from an EMBL/GenBank/DDBJ whole genome shotgun (WGS) entry which is preliminary data.</text>
</comment>
<evidence type="ECO:0000256" key="3">
    <source>
        <dbReference type="ARBA" id="ARBA00022723"/>
    </source>
</evidence>
<dbReference type="InterPro" id="IPR046346">
    <property type="entry name" value="Aminoacid_DH-like_N_sf"/>
</dbReference>
<keyword evidence="3 6" id="KW-0479">Metal-binding</keyword>
<feature type="domain" description="Malic enzyme NAD-binding" evidence="8">
    <location>
        <begin position="216"/>
        <end position="469"/>
    </location>
</feature>
<feature type="active site" description="Proton donor" evidence="4">
    <location>
        <position position="49"/>
    </location>
</feature>
<protein>
    <recommendedName>
        <fullName evidence="7">Malic enzyme</fullName>
    </recommendedName>
</protein>
<sequence>MTTMLLQQLRARATPLDKYLFLRDLQRDAEDQFYQLLLRHTEEILPYVYTPTVGEACQRYSHLPISTRGLYLRATEAGSFLDKLRAWPQQIIRVVVVTDGERILGLGDLGAGGMGISEGKILLYTAAAGVHPHLCMPVCLDVGTNNQQLLADPAYKGLRQKRLTGQAYDDVVDEFVRALQQWQPYVLVQFEDFANHNAFRLLERYREQLCCFNDDIQGTACITLAGLLSALRATGTSLLQQRFLFYGAGEAGTGIGELIALALQERHGLTREQGREHCFFMDSQGLVCASRNNLQHHKLPFAHDVPFQRDLISAVRHLRPTALIGVSTIHGAFSADVIQEMAQLNDRPIIFPLSNPTSMAECTFKEAFRGTAGRVLFASGSPFQPITLRRGVVHYPTQSNNAYVFPAIGHAAVLTACSHIPEEVFLLAAEALAHMTTLEELDQGLLFPRFTHVFDVSAELVAVVAQYMVQQGLGKQPADFESVLAAEQPLRAGRTAWEAYGRSKMFYGPDDSTSGPLAKL</sequence>
<dbReference type="PROSITE" id="PS00331">
    <property type="entry name" value="MALIC_ENZYMES"/>
    <property type="match status" value="1"/>
</dbReference>
<feature type="domain" description="Malic enzyme N-terminal" evidence="9">
    <location>
        <begin position="26"/>
        <end position="206"/>
    </location>
</feature>
<dbReference type="InterPro" id="IPR012302">
    <property type="entry name" value="Malic_NAD-bd"/>
</dbReference>
<dbReference type="InterPro" id="IPR001891">
    <property type="entry name" value="Malic_OxRdtase"/>
</dbReference>
<feature type="active site" description="Proton acceptor" evidence="4">
    <location>
        <position position="120"/>
    </location>
</feature>
<dbReference type="CDD" id="cd05312">
    <property type="entry name" value="NAD_bind_1_malic_enz"/>
    <property type="match status" value="1"/>
</dbReference>
<feature type="binding site" evidence="6">
    <location>
        <position position="215"/>
    </location>
    <ligand>
        <name>a divalent metal cation</name>
        <dbReference type="ChEBI" id="CHEBI:60240"/>
    </ligand>
</feature>
<dbReference type="SMART" id="SM01274">
    <property type="entry name" value="malic"/>
    <property type="match status" value="1"/>
</dbReference>
<evidence type="ECO:0000256" key="4">
    <source>
        <dbReference type="PIRSR" id="PIRSR000106-1"/>
    </source>
</evidence>
<dbReference type="SUPFAM" id="SSF53223">
    <property type="entry name" value="Aminoacid dehydrogenase-like, N-terminal domain"/>
    <property type="match status" value="1"/>
</dbReference>
<gene>
    <name evidence="10" type="ORF">WJX72_003098</name>
</gene>
<dbReference type="GO" id="GO:0006108">
    <property type="term" value="P:malate metabolic process"/>
    <property type="evidence" value="ECO:0007669"/>
    <property type="project" value="TreeGrafter"/>
</dbReference>
<dbReference type="PIRSF" id="PIRSF000106">
    <property type="entry name" value="ME"/>
    <property type="match status" value="1"/>
</dbReference>
<feature type="binding site" evidence="6">
    <location>
        <position position="192"/>
    </location>
    <ligand>
        <name>a divalent metal cation</name>
        <dbReference type="ChEBI" id="CHEBI:60240"/>
    </ligand>
</feature>
<evidence type="ECO:0000256" key="7">
    <source>
        <dbReference type="RuleBase" id="RU003426"/>
    </source>
</evidence>
<dbReference type="GO" id="GO:0051287">
    <property type="term" value="F:NAD binding"/>
    <property type="evidence" value="ECO:0007669"/>
    <property type="project" value="InterPro"/>
</dbReference>
<dbReference type="GO" id="GO:0004473">
    <property type="term" value="F:malate dehydrogenase (decarboxylating) (NADP+) activity"/>
    <property type="evidence" value="ECO:0007669"/>
    <property type="project" value="TreeGrafter"/>
</dbReference>
<dbReference type="Pfam" id="PF00390">
    <property type="entry name" value="malic"/>
    <property type="match status" value="1"/>
</dbReference>
<dbReference type="SUPFAM" id="SSF51735">
    <property type="entry name" value="NAD(P)-binding Rossmann-fold domains"/>
    <property type="match status" value="1"/>
</dbReference>
<evidence type="ECO:0000259" key="8">
    <source>
        <dbReference type="SMART" id="SM00919"/>
    </source>
</evidence>
<evidence type="ECO:0000256" key="6">
    <source>
        <dbReference type="PIRSR" id="PIRSR000106-3"/>
    </source>
</evidence>
<keyword evidence="7" id="KW-0560">Oxidoreductase</keyword>
<dbReference type="GO" id="GO:0046872">
    <property type="term" value="F:metal ion binding"/>
    <property type="evidence" value="ECO:0007669"/>
    <property type="project" value="UniProtKB-KW"/>
</dbReference>
<reference evidence="10 11" key="1">
    <citation type="journal article" date="2024" name="Nat. Commun.">
        <title>Phylogenomics reveals the evolutionary origins of lichenization in chlorophyte algae.</title>
        <authorList>
            <person name="Puginier C."/>
            <person name="Libourel C."/>
            <person name="Otte J."/>
            <person name="Skaloud P."/>
            <person name="Haon M."/>
            <person name="Grisel S."/>
            <person name="Petersen M."/>
            <person name="Berrin J.G."/>
            <person name="Delaux P.M."/>
            <person name="Dal Grande F."/>
            <person name="Keller J."/>
        </authorList>
    </citation>
    <scope>NUCLEOTIDE SEQUENCE [LARGE SCALE GENOMIC DNA]</scope>
    <source>
        <strain evidence="10 11">SAG 2043</strain>
    </source>
</reference>
<dbReference type="FunFam" id="3.40.50.720:FF:000635">
    <property type="entry name" value="NADP-dependent malic enzyme"/>
    <property type="match status" value="1"/>
</dbReference>
<feature type="binding site" evidence="5">
    <location>
        <position position="355"/>
    </location>
    <ligand>
        <name>(S)-malate</name>
        <dbReference type="ChEBI" id="CHEBI:15589"/>
    </ligand>
</feature>
<keyword evidence="11" id="KW-1185">Reference proteome</keyword>
<dbReference type="NCBIfam" id="NF010052">
    <property type="entry name" value="PRK13529.1"/>
    <property type="match status" value="1"/>
</dbReference>
<proteinExistence type="inferred from homology"/>
<comment type="cofactor">
    <cofactor evidence="1">
        <name>Mn(2+)</name>
        <dbReference type="ChEBI" id="CHEBI:29035"/>
    </cofactor>
</comment>
<dbReference type="InterPro" id="IPR036291">
    <property type="entry name" value="NAD(P)-bd_dom_sf"/>
</dbReference>
<evidence type="ECO:0000256" key="5">
    <source>
        <dbReference type="PIRSR" id="PIRSR000106-2"/>
    </source>
</evidence>
<dbReference type="Gene3D" id="3.40.50.10380">
    <property type="entry name" value="Malic enzyme, N-terminal domain"/>
    <property type="match status" value="1"/>
</dbReference>
<dbReference type="Pfam" id="PF03949">
    <property type="entry name" value="Malic_M"/>
    <property type="match status" value="1"/>
</dbReference>
<dbReference type="EMBL" id="JALJOR010000006">
    <property type="protein sequence ID" value="KAK9815403.1"/>
    <property type="molecule type" value="Genomic_DNA"/>
</dbReference>
<dbReference type="PANTHER" id="PTHR23406:SF68">
    <property type="entry name" value="MALIC ENZYME"/>
    <property type="match status" value="1"/>
</dbReference>
<feature type="binding site" evidence="5">
    <location>
        <position position="400"/>
    </location>
    <ligand>
        <name>(S)-malate</name>
        <dbReference type="ChEBI" id="CHEBI:15589"/>
    </ligand>
</feature>
<dbReference type="PANTHER" id="PTHR23406">
    <property type="entry name" value="MALIC ENZYME-RELATED"/>
    <property type="match status" value="1"/>
</dbReference>
<evidence type="ECO:0000313" key="10">
    <source>
        <dbReference type="EMBL" id="KAK9815403.1"/>
    </source>
</evidence>
<dbReference type="AlphaFoldDB" id="A0AAW1PZM5"/>
<name>A0AAW1PZM5_9CHLO</name>
<dbReference type="PRINTS" id="PR00072">
    <property type="entry name" value="MALOXRDTASE"/>
</dbReference>
<dbReference type="InterPro" id="IPR012301">
    <property type="entry name" value="Malic_N_dom"/>
</dbReference>
<comment type="similarity">
    <text evidence="2 7">Belongs to the malic enzymes family.</text>
</comment>
<dbReference type="Proteomes" id="UP001489004">
    <property type="component" value="Unassembled WGS sequence"/>
</dbReference>
<evidence type="ECO:0000313" key="11">
    <source>
        <dbReference type="Proteomes" id="UP001489004"/>
    </source>
</evidence>
<dbReference type="Gene3D" id="3.40.50.720">
    <property type="entry name" value="NAD(P)-binding Rossmann-like Domain"/>
    <property type="match status" value="1"/>
</dbReference>
<dbReference type="SMART" id="SM00919">
    <property type="entry name" value="Malic_M"/>
    <property type="match status" value="1"/>
</dbReference>
<accession>A0AAW1PZM5</accession>
<organism evidence="10 11">
    <name type="scientific">[Myrmecia] bisecta</name>
    <dbReference type="NCBI Taxonomy" id="41462"/>
    <lineage>
        <taxon>Eukaryota</taxon>
        <taxon>Viridiplantae</taxon>
        <taxon>Chlorophyta</taxon>
        <taxon>core chlorophytes</taxon>
        <taxon>Trebouxiophyceae</taxon>
        <taxon>Trebouxiales</taxon>
        <taxon>Trebouxiaceae</taxon>
        <taxon>Myrmecia</taxon>
    </lineage>
</organism>
<evidence type="ECO:0000256" key="2">
    <source>
        <dbReference type="ARBA" id="ARBA00008785"/>
    </source>
</evidence>
<evidence type="ECO:0000256" key="1">
    <source>
        <dbReference type="ARBA" id="ARBA00001936"/>
    </source>
</evidence>
<feature type="binding site" evidence="6">
    <location>
        <position position="191"/>
    </location>
    <ligand>
        <name>a divalent metal cation</name>
        <dbReference type="ChEBI" id="CHEBI:60240"/>
    </ligand>
</feature>